<dbReference type="PANTHER" id="PTHR35024">
    <property type="entry name" value="HYPOTHETICAL CYTOSOLIC PROTEIN"/>
    <property type="match status" value="1"/>
</dbReference>
<dbReference type="PANTHER" id="PTHR35024:SF4">
    <property type="entry name" value="POLYMER-FORMING CYTOSKELETAL PROTEIN"/>
    <property type="match status" value="1"/>
</dbReference>
<name>A0A382FEP4_9ZZZZ</name>
<dbReference type="AlphaFoldDB" id="A0A382FEP4"/>
<accession>A0A382FEP4</accession>
<evidence type="ECO:0008006" key="2">
    <source>
        <dbReference type="Google" id="ProtNLM"/>
    </source>
</evidence>
<dbReference type="InterPro" id="IPR011004">
    <property type="entry name" value="Trimer_LpxA-like_sf"/>
</dbReference>
<sequence>MVGPDAEIRGDINLNEGLIIYGKVYGSISSESDIRIGKTGKVYGDIKAQNIHIGGEVFGNVNIEDKAELGKYSTLDGDLIYKQLLIEEGAKFQGQCTLLSDQDSLNQDFSDDTLEEPLL</sequence>
<dbReference type="EMBL" id="UINC01049405">
    <property type="protein sequence ID" value="SVB61139.1"/>
    <property type="molecule type" value="Genomic_DNA"/>
</dbReference>
<gene>
    <name evidence="1" type="ORF">METZ01_LOCUS213993</name>
</gene>
<protein>
    <recommendedName>
        <fullName evidence="2">Polymer-forming cytoskeletal protein</fullName>
    </recommendedName>
</protein>
<proteinExistence type="predicted"/>
<evidence type="ECO:0000313" key="1">
    <source>
        <dbReference type="EMBL" id="SVB61139.1"/>
    </source>
</evidence>
<dbReference type="InterPro" id="IPR007607">
    <property type="entry name" value="BacA/B"/>
</dbReference>
<dbReference type="Pfam" id="PF04519">
    <property type="entry name" value="Bactofilin"/>
    <property type="match status" value="1"/>
</dbReference>
<reference evidence="1" key="1">
    <citation type="submission" date="2018-05" db="EMBL/GenBank/DDBJ databases">
        <authorList>
            <person name="Lanie J.A."/>
            <person name="Ng W.-L."/>
            <person name="Kazmierczak K.M."/>
            <person name="Andrzejewski T.M."/>
            <person name="Davidsen T.M."/>
            <person name="Wayne K.J."/>
            <person name="Tettelin H."/>
            <person name="Glass J.I."/>
            <person name="Rusch D."/>
            <person name="Podicherti R."/>
            <person name="Tsui H.-C.T."/>
            <person name="Winkler M.E."/>
        </authorList>
    </citation>
    <scope>NUCLEOTIDE SEQUENCE</scope>
</reference>
<organism evidence="1">
    <name type="scientific">marine metagenome</name>
    <dbReference type="NCBI Taxonomy" id="408172"/>
    <lineage>
        <taxon>unclassified sequences</taxon>
        <taxon>metagenomes</taxon>
        <taxon>ecological metagenomes</taxon>
    </lineage>
</organism>
<dbReference type="Gene3D" id="2.160.10.10">
    <property type="entry name" value="Hexapeptide repeat proteins"/>
    <property type="match status" value="1"/>
</dbReference>
<dbReference type="SUPFAM" id="SSF51161">
    <property type="entry name" value="Trimeric LpxA-like enzymes"/>
    <property type="match status" value="1"/>
</dbReference>